<feature type="compositionally biased region" description="Polar residues" evidence="5">
    <location>
        <begin position="29"/>
        <end position="50"/>
    </location>
</feature>
<dbReference type="InterPro" id="IPR036915">
    <property type="entry name" value="Cyclin-like_sf"/>
</dbReference>
<dbReference type="AlphaFoldDB" id="G0W3H0"/>
<dbReference type="PROSITE" id="PS00292">
    <property type="entry name" value="CYCLINS"/>
    <property type="match status" value="1"/>
</dbReference>
<evidence type="ECO:0000256" key="5">
    <source>
        <dbReference type="SAM" id="MobiDB-lite"/>
    </source>
</evidence>
<reference evidence="8 9" key="1">
    <citation type="journal article" date="2011" name="Proc. Natl. Acad. Sci. U.S.A.">
        <title>Evolutionary erosion of yeast sex chromosomes by mating-type switching accidents.</title>
        <authorList>
            <person name="Gordon J.L."/>
            <person name="Armisen D."/>
            <person name="Proux-Wera E."/>
            <person name="Oheigeartaigh S.S."/>
            <person name="Byrne K.P."/>
            <person name="Wolfe K.H."/>
        </authorList>
    </citation>
    <scope>NUCLEOTIDE SEQUENCE [LARGE SCALE GENOMIC DNA]</scope>
    <source>
        <strain evidence="9">ATCC 10597 / BCRC 20456 / CBS 421 / NBRC 0211 / NRRL Y-12639</strain>
    </source>
</reference>
<evidence type="ECO:0000256" key="4">
    <source>
        <dbReference type="RuleBase" id="RU000383"/>
    </source>
</evidence>
<dbReference type="GO" id="GO:0051301">
    <property type="term" value="P:cell division"/>
    <property type="evidence" value="ECO:0007669"/>
    <property type="project" value="UniProtKB-KW"/>
</dbReference>
<dbReference type="PIRSF" id="PIRSF001771">
    <property type="entry name" value="Cyclin_A_B_D_E"/>
    <property type="match status" value="1"/>
</dbReference>
<feature type="domain" description="Cyclin-like" evidence="6">
    <location>
        <begin position="291"/>
        <end position="372"/>
    </location>
</feature>
<evidence type="ECO:0000259" key="6">
    <source>
        <dbReference type="SMART" id="SM00385"/>
    </source>
</evidence>
<gene>
    <name evidence="8" type="primary">NDAI0A02000</name>
    <name evidence="8" type="ordered locus">NDAI_0A02000</name>
</gene>
<proteinExistence type="inferred from homology"/>
<keyword evidence="3" id="KW-0131">Cell cycle</keyword>
<dbReference type="SMART" id="SM00385">
    <property type="entry name" value="CYCLIN"/>
    <property type="match status" value="2"/>
</dbReference>
<dbReference type="Pfam" id="PF02984">
    <property type="entry name" value="Cyclin_C"/>
    <property type="match status" value="1"/>
</dbReference>
<dbReference type="InterPro" id="IPR006671">
    <property type="entry name" value="Cyclin_N"/>
</dbReference>
<dbReference type="PANTHER" id="PTHR10177">
    <property type="entry name" value="CYCLINS"/>
    <property type="match status" value="1"/>
</dbReference>
<dbReference type="GO" id="GO:0007135">
    <property type="term" value="P:meiosis II"/>
    <property type="evidence" value="ECO:0007669"/>
    <property type="project" value="EnsemblFungi"/>
</dbReference>
<evidence type="ECO:0000313" key="9">
    <source>
        <dbReference type="Proteomes" id="UP000000689"/>
    </source>
</evidence>
<dbReference type="SMART" id="SM01332">
    <property type="entry name" value="Cyclin_C"/>
    <property type="match status" value="1"/>
</dbReference>
<dbReference type="InterPro" id="IPR013763">
    <property type="entry name" value="Cyclin-like_dom"/>
</dbReference>
<dbReference type="GeneID" id="11493416"/>
<keyword evidence="1" id="KW-0132">Cell division</keyword>
<evidence type="ECO:0000256" key="1">
    <source>
        <dbReference type="ARBA" id="ARBA00022618"/>
    </source>
</evidence>
<dbReference type="InterPro" id="IPR004367">
    <property type="entry name" value="Cyclin_C-dom"/>
</dbReference>
<keyword evidence="9" id="KW-1185">Reference proteome</keyword>
<dbReference type="SUPFAM" id="SSF47954">
    <property type="entry name" value="Cyclin-like"/>
    <property type="match status" value="2"/>
</dbReference>
<dbReference type="CDD" id="cd20512">
    <property type="entry name" value="CYCLIN_CLBs_yeast_rpt2"/>
    <property type="match status" value="1"/>
</dbReference>
<feature type="compositionally biased region" description="Basic and acidic residues" evidence="5">
    <location>
        <begin position="93"/>
        <end position="104"/>
    </location>
</feature>
<comment type="similarity">
    <text evidence="4">Belongs to the cyclin family.</text>
</comment>
<dbReference type="GO" id="GO:1901673">
    <property type="term" value="P:regulation of mitotic spindle assembly"/>
    <property type="evidence" value="ECO:0007669"/>
    <property type="project" value="EnsemblFungi"/>
</dbReference>
<dbReference type="RefSeq" id="XP_003667601.1">
    <property type="nucleotide sequence ID" value="XM_003667553.1"/>
</dbReference>
<evidence type="ECO:0000256" key="3">
    <source>
        <dbReference type="ARBA" id="ARBA00023306"/>
    </source>
</evidence>
<dbReference type="Pfam" id="PF00134">
    <property type="entry name" value="Cyclin_N"/>
    <property type="match status" value="1"/>
</dbReference>
<protein>
    <submittedName>
        <fullName evidence="8">Uncharacterized protein</fullName>
    </submittedName>
</protein>
<dbReference type="KEGG" id="ndi:NDAI_0A02000"/>
<dbReference type="Gene3D" id="1.10.472.10">
    <property type="entry name" value="Cyclin-like"/>
    <property type="match status" value="2"/>
</dbReference>
<sequence length="413" mass="47379">MHQFSRSLSSIAYNNPVDIENIPPESKNYIKSNVNQNNANNGPTTRSSNGHRVALSDVTSQVNNKGLSNTSSLTKISSTGDTKDSHLQTIKTSSEDSEKQETTSRVKSNGKLIDPLQIPYDVHIQKILDLAHSKFYRNLPDPCDEDTYDVVMVAELTNDIFPYLNTLENKFKPDSNYMAYQPEIEWEHRRTIIGWLVQFHSKCRLLPETLYLTINIMDRFLSKQTISISKFQLIAAASLFIAAKYEEINWPSLKDIVYMLNNAYTKQEVLAAERIILGELGFEIGWPGPMSFLRRISKADNYEYEIRTLSKYFLESTLMEPTLVSALPSWLAAGAYLLSQIILGYEDWSLAHIYYSGYTQDQILPLARLILENCRDPGTHHREIWEKYSSRQQHCSAQLVSKWISEAERRVDE</sequence>
<keyword evidence="2 4" id="KW-0195">Cyclin</keyword>
<evidence type="ECO:0000259" key="7">
    <source>
        <dbReference type="SMART" id="SM01332"/>
    </source>
</evidence>
<name>G0W3H0_NAUDC</name>
<dbReference type="InterPro" id="IPR046965">
    <property type="entry name" value="Cyclin_A/B-like"/>
</dbReference>
<evidence type="ECO:0000256" key="2">
    <source>
        <dbReference type="ARBA" id="ARBA00023127"/>
    </source>
</evidence>
<dbReference type="InterPro" id="IPR039361">
    <property type="entry name" value="Cyclin"/>
</dbReference>
<dbReference type="GO" id="GO:0005811">
    <property type="term" value="C:lipid droplet"/>
    <property type="evidence" value="ECO:0007669"/>
    <property type="project" value="EnsemblFungi"/>
</dbReference>
<feature type="domain" description="Cyclin-like" evidence="6">
    <location>
        <begin position="194"/>
        <end position="278"/>
    </location>
</feature>
<dbReference type="STRING" id="1071378.G0W3H0"/>
<dbReference type="GO" id="GO:0005737">
    <property type="term" value="C:cytoplasm"/>
    <property type="evidence" value="ECO:0007669"/>
    <property type="project" value="EnsemblFungi"/>
</dbReference>
<dbReference type="FunFam" id="1.10.472.10:FF:000001">
    <property type="entry name" value="G2/mitotic-specific cyclin"/>
    <property type="match status" value="1"/>
</dbReference>
<dbReference type="GO" id="GO:0016538">
    <property type="term" value="F:cyclin-dependent protein serine/threonine kinase regulator activity"/>
    <property type="evidence" value="ECO:0007669"/>
    <property type="project" value="EnsemblFungi"/>
</dbReference>
<dbReference type="GO" id="GO:0010696">
    <property type="term" value="P:positive regulation of mitotic spindle pole body separation"/>
    <property type="evidence" value="ECO:0007669"/>
    <property type="project" value="EnsemblFungi"/>
</dbReference>
<feature type="compositionally biased region" description="Polar residues" evidence="5">
    <location>
        <begin position="57"/>
        <end position="80"/>
    </location>
</feature>
<dbReference type="OMA" id="PRYMDFQ"/>
<accession>G0W3H0</accession>
<dbReference type="EMBL" id="HE580267">
    <property type="protein sequence ID" value="CCD22358.1"/>
    <property type="molecule type" value="Genomic_DNA"/>
</dbReference>
<dbReference type="Proteomes" id="UP000000689">
    <property type="component" value="Chromosome 1"/>
</dbReference>
<feature type="domain" description="Cyclin C-terminal" evidence="7">
    <location>
        <begin position="287"/>
        <end position="402"/>
    </location>
</feature>
<dbReference type="InterPro" id="IPR048258">
    <property type="entry name" value="Cyclins_cyclin-box"/>
</dbReference>
<organism evidence="8 9">
    <name type="scientific">Naumovozyma dairenensis (strain ATCC 10597 / BCRC 20456 / CBS 421 / NBRC 0211 / NRRL Y-12639)</name>
    <name type="common">Saccharomyces dairenensis</name>
    <dbReference type="NCBI Taxonomy" id="1071378"/>
    <lineage>
        <taxon>Eukaryota</taxon>
        <taxon>Fungi</taxon>
        <taxon>Dikarya</taxon>
        <taxon>Ascomycota</taxon>
        <taxon>Saccharomycotina</taxon>
        <taxon>Saccharomycetes</taxon>
        <taxon>Saccharomycetales</taxon>
        <taxon>Saccharomycetaceae</taxon>
        <taxon>Naumovozyma</taxon>
    </lineage>
</organism>
<dbReference type="HOGENOM" id="CLU_020695_12_1_1"/>
<dbReference type="GO" id="GO:0005634">
    <property type="term" value="C:nucleus"/>
    <property type="evidence" value="ECO:0007669"/>
    <property type="project" value="EnsemblFungi"/>
</dbReference>
<dbReference type="GO" id="GO:0000086">
    <property type="term" value="P:G2/M transition of mitotic cell cycle"/>
    <property type="evidence" value="ECO:0007669"/>
    <property type="project" value="EnsemblFungi"/>
</dbReference>
<dbReference type="OrthoDB" id="5590282at2759"/>
<feature type="region of interest" description="Disordered" evidence="5">
    <location>
        <begin position="24"/>
        <end position="107"/>
    </location>
</feature>
<dbReference type="eggNOG" id="KOG0653">
    <property type="taxonomic scope" value="Eukaryota"/>
</dbReference>
<evidence type="ECO:0000313" key="8">
    <source>
        <dbReference type="EMBL" id="CCD22358.1"/>
    </source>
</evidence>